<dbReference type="AlphaFoldDB" id="A0AAD3XW12"/>
<sequence>MIYFKEKSRKVGVEQLYNPLELEARQGTVHEVFNPSIGLSGKSFSLPARSPSNLAMIVGRTLDRSSPVMRKDFHPIHQSLVVWGTSKCTLELTIALTRAPTIPINRVSRSFDGSLLGITYSKHLVHTNAYLDGRDIQQHSMIAAVSLEDMVVIMAAVLNLLPSEQEARASD</sequence>
<dbReference type="PANTHER" id="PTHR44083">
    <property type="entry name" value="TOPLESS-RELATED PROTEIN 1-RELATED"/>
    <property type="match status" value="1"/>
</dbReference>
<evidence type="ECO:0000313" key="1">
    <source>
        <dbReference type="EMBL" id="GMH19513.1"/>
    </source>
</evidence>
<accession>A0AAD3XW12</accession>
<comment type="caution">
    <text evidence="1">The sequence shown here is derived from an EMBL/GenBank/DDBJ whole genome shotgun (WGS) entry which is preliminary data.</text>
</comment>
<evidence type="ECO:0000313" key="2">
    <source>
        <dbReference type="Proteomes" id="UP001279734"/>
    </source>
</evidence>
<proteinExistence type="predicted"/>
<dbReference type="PANTHER" id="PTHR44083:SF45">
    <property type="entry name" value="TOPLESS-RELATED PROTEIN 1"/>
    <property type="match status" value="1"/>
</dbReference>
<keyword evidence="2" id="KW-1185">Reference proteome</keyword>
<reference evidence="1" key="1">
    <citation type="submission" date="2023-05" db="EMBL/GenBank/DDBJ databases">
        <title>Nepenthes gracilis genome sequencing.</title>
        <authorList>
            <person name="Fukushima K."/>
        </authorList>
    </citation>
    <scope>NUCLEOTIDE SEQUENCE</scope>
    <source>
        <strain evidence="1">SING2019-196</strain>
    </source>
</reference>
<dbReference type="EMBL" id="BSYO01000020">
    <property type="protein sequence ID" value="GMH19513.1"/>
    <property type="molecule type" value="Genomic_DNA"/>
</dbReference>
<gene>
    <name evidence="1" type="ORF">Nepgr_021354</name>
</gene>
<dbReference type="InterPro" id="IPR027728">
    <property type="entry name" value="Topless_fam"/>
</dbReference>
<dbReference type="GO" id="GO:0006355">
    <property type="term" value="P:regulation of DNA-templated transcription"/>
    <property type="evidence" value="ECO:0007669"/>
    <property type="project" value="InterPro"/>
</dbReference>
<protein>
    <submittedName>
        <fullName evidence="1">Uncharacterized protein</fullName>
    </submittedName>
</protein>
<organism evidence="1 2">
    <name type="scientific">Nepenthes gracilis</name>
    <name type="common">Slender pitcher plant</name>
    <dbReference type="NCBI Taxonomy" id="150966"/>
    <lineage>
        <taxon>Eukaryota</taxon>
        <taxon>Viridiplantae</taxon>
        <taxon>Streptophyta</taxon>
        <taxon>Embryophyta</taxon>
        <taxon>Tracheophyta</taxon>
        <taxon>Spermatophyta</taxon>
        <taxon>Magnoliopsida</taxon>
        <taxon>eudicotyledons</taxon>
        <taxon>Gunneridae</taxon>
        <taxon>Pentapetalae</taxon>
        <taxon>Caryophyllales</taxon>
        <taxon>Nepenthaceae</taxon>
        <taxon>Nepenthes</taxon>
    </lineage>
</organism>
<dbReference type="Proteomes" id="UP001279734">
    <property type="component" value="Unassembled WGS sequence"/>
</dbReference>
<name>A0AAD3XW12_NEPGR</name>